<gene>
    <name evidence="1" type="ORF">HaLaN_25511</name>
</gene>
<dbReference type="Proteomes" id="UP000485058">
    <property type="component" value="Unassembled WGS sequence"/>
</dbReference>
<name>A0A699ZX07_HAELA</name>
<organism evidence="1 2">
    <name type="scientific">Haematococcus lacustris</name>
    <name type="common">Green alga</name>
    <name type="synonym">Haematococcus pluvialis</name>
    <dbReference type="NCBI Taxonomy" id="44745"/>
    <lineage>
        <taxon>Eukaryota</taxon>
        <taxon>Viridiplantae</taxon>
        <taxon>Chlorophyta</taxon>
        <taxon>core chlorophytes</taxon>
        <taxon>Chlorophyceae</taxon>
        <taxon>CS clade</taxon>
        <taxon>Chlamydomonadales</taxon>
        <taxon>Haematococcaceae</taxon>
        <taxon>Haematococcus</taxon>
    </lineage>
</organism>
<protein>
    <submittedName>
        <fullName evidence="1">Uncharacterized protein</fullName>
    </submittedName>
</protein>
<comment type="caution">
    <text evidence="1">The sequence shown here is derived from an EMBL/GenBank/DDBJ whole genome shotgun (WGS) entry which is preliminary data.</text>
</comment>
<reference evidence="1 2" key="1">
    <citation type="submission" date="2020-02" db="EMBL/GenBank/DDBJ databases">
        <title>Draft genome sequence of Haematococcus lacustris strain NIES-144.</title>
        <authorList>
            <person name="Morimoto D."/>
            <person name="Nakagawa S."/>
            <person name="Yoshida T."/>
            <person name="Sawayama S."/>
        </authorList>
    </citation>
    <scope>NUCLEOTIDE SEQUENCE [LARGE SCALE GENOMIC DNA]</scope>
    <source>
        <strain evidence="1 2">NIES-144</strain>
    </source>
</reference>
<sequence>MEVEVKKEEEVITEVEVKMEVKMEEEVVDMAARYAMCPRGRLAGGGGGHGCHRHVHASKAKEIHGAMGGLGPGGLVWRSTTLSS</sequence>
<proteinExistence type="predicted"/>
<keyword evidence="2" id="KW-1185">Reference proteome</keyword>
<accession>A0A699ZX07</accession>
<dbReference type="AlphaFoldDB" id="A0A699ZX07"/>
<evidence type="ECO:0000313" key="2">
    <source>
        <dbReference type="Proteomes" id="UP000485058"/>
    </source>
</evidence>
<dbReference type="EMBL" id="BLLF01003395">
    <property type="protein sequence ID" value="GFH27223.1"/>
    <property type="molecule type" value="Genomic_DNA"/>
</dbReference>
<evidence type="ECO:0000313" key="1">
    <source>
        <dbReference type="EMBL" id="GFH27223.1"/>
    </source>
</evidence>